<comment type="caution">
    <text evidence="16">The sequence shown here is derived from an EMBL/GenBank/DDBJ whole genome shotgun (WGS) entry which is preliminary data.</text>
</comment>
<feature type="transmembrane region" description="Helical" evidence="14">
    <location>
        <begin position="507"/>
        <end position="529"/>
    </location>
</feature>
<evidence type="ECO:0000256" key="6">
    <source>
        <dbReference type="ARBA" id="ARBA00022837"/>
    </source>
</evidence>
<name>A0AAV4QHV8_CAEEX</name>
<dbReference type="GO" id="GO:0007268">
    <property type="term" value="P:chemical synaptic transmission"/>
    <property type="evidence" value="ECO:0007669"/>
    <property type="project" value="TreeGrafter"/>
</dbReference>
<evidence type="ECO:0000256" key="14">
    <source>
        <dbReference type="SAM" id="Phobius"/>
    </source>
</evidence>
<keyword evidence="8 14" id="KW-1133">Transmembrane helix</keyword>
<keyword evidence="6" id="KW-0106">Calcium</keyword>
<sequence length="577" mass="64770">SLSPKIQDVLEITDLFLVICGSIFEVIWSSYREGSFGLSVLRALRLLRIFKVTKYWASLRNLVISLLSSMRSILSLLFLLFLFILIFALLGMQLFGGAFNFEHGTPPENFNSFPIALLTVFQILTGEDWNEVMYSGIESQGGIHGGMIYSLYFIILVLFDTLLNVFLAIAVDNLANAQELTLAQEEADAEKEILEQNEMTPVSLSLSPTLYFTVFSLLLKKPNPESPTRRKRERDAKSPTPEVNICPPSPQVNLGDAANGAKDKALLGDNKEEKRKTQICQTMPPNKNFINLHISSDEERGQDKDAMDDDITGPRPMLPYSSMFIFSPTNPIRCAAHYVVNMRYFDLFIMIIISLSSISLAAEDPVFEDSYSNKILNYFDYAFTGVFTVEMVLKVVDQGIIFHPGSYCRDPWNILDAIVVICAFSGLRLCQIKQSNFNNIEKNCVASLIKALISLIKHCLTGSSTGQNLSTIKSLRVLRVLRPLKTIKRVPKLKAVFDCVVTSLKNVVNILIVYILFQFIFAVVAVQLFNGKFFIAPMIPNFGRKNAKESSYCSKGMTNHPRWTKGNGGIDHFITTM</sequence>
<feature type="domain" description="Ion transport" evidence="15">
    <location>
        <begin position="343"/>
        <end position="573"/>
    </location>
</feature>
<keyword evidence="10 14" id="KW-0472">Membrane</keyword>
<evidence type="ECO:0000313" key="17">
    <source>
        <dbReference type="Proteomes" id="UP001054945"/>
    </source>
</evidence>
<feature type="transmembrane region" description="Helical" evidence="14">
    <location>
        <begin position="73"/>
        <end position="95"/>
    </location>
</feature>
<evidence type="ECO:0000256" key="5">
    <source>
        <dbReference type="ARBA" id="ARBA00022692"/>
    </source>
</evidence>
<dbReference type="FunFam" id="1.10.287.70:FF:000059">
    <property type="entry name" value="Voltage-dependent N-type calcium channel subunit alpha"/>
    <property type="match status" value="1"/>
</dbReference>
<dbReference type="InterPro" id="IPR005821">
    <property type="entry name" value="Ion_trans_dom"/>
</dbReference>
<dbReference type="AlphaFoldDB" id="A0AAV4QHV8"/>
<evidence type="ECO:0000256" key="12">
    <source>
        <dbReference type="ARBA" id="ARBA00023303"/>
    </source>
</evidence>
<dbReference type="Gene3D" id="1.10.287.70">
    <property type="match status" value="2"/>
</dbReference>
<keyword evidence="9" id="KW-0406">Ion transport</keyword>
<feature type="domain" description="Ion transport" evidence="15">
    <location>
        <begin position="16"/>
        <end position="179"/>
    </location>
</feature>
<evidence type="ECO:0000256" key="2">
    <source>
        <dbReference type="ARBA" id="ARBA00022448"/>
    </source>
</evidence>
<dbReference type="EMBL" id="BPLR01006143">
    <property type="protein sequence ID" value="GIY07691.1"/>
    <property type="molecule type" value="Genomic_DNA"/>
</dbReference>
<keyword evidence="11" id="KW-0325">Glycoprotein</keyword>
<evidence type="ECO:0000256" key="11">
    <source>
        <dbReference type="ARBA" id="ARBA00023180"/>
    </source>
</evidence>
<feature type="region of interest" description="Disordered" evidence="13">
    <location>
        <begin position="223"/>
        <end position="251"/>
    </location>
</feature>
<feature type="transmembrane region" description="Helical" evidence="14">
    <location>
        <begin position="149"/>
        <end position="171"/>
    </location>
</feature>
<reference evidence="16 17" key="1">
    <citation type="submission" date="2021-06" db="EMBL/GenBank/DDBJ databases">
        <title>Caerostris extrusa draft genome.</title>
        <authorList>
            <person name="Kono N."/>
            <person name="Arakawa K."/>
        </authorList>
    </citation>
    <scope>NUCLEOTIDE SEQUENCE [LARGE SCALE GENOMIC DNA]</scope>
</reference>
<feature type="transmembrane region" description="Helical" evidence="14">
    <location>
        <begin position="344"/>
        <end position="362"/>
    </location>
</feature>
<keyword evidence="2" id="KW-0813">Transport</keyword>
<dbReference type="FunFam" id="1.20.120.350:FF:000011">
    <property type="entry name" value="Voltage-dependent N-type calcium channel subunit alpha"/>
    <property type="match status" value="1"/>
</dbReference>
<proteinExistence type="predicted"/>
<protein>
    <submittedName>
        <fullName evidence="16">Voltage-dependent calcium channel type A subunit alpha-1</fullName>
    </submittedName>
</protein>
<dbReference type="GO" id="GO:0098703">
    <property type="term" value="P:calcium ion import across plasma membrane"/>
    <property type="evidence" value="ECO:0007669"/>
    <property type="project" value="TreeGrafter"/>
</dbReference>
<keyword evidence="3" id="KW-0109">Calcium transport</keyword>
<organism evidence="16 17">
    <name type="scientific">Caerostris extrusa</name>
    <name type="common">Bark spider</name>
    <name type="synonym">Caerostris bankana</name>
    <dbReference type="NCBI Taxonomy" id="172846"/>
    <lineage>
        <taxon>Eukaryota</taxon>
        <taxon>Metazoa</taxon>
        <taxon>Ecdysozoa</taxon>
        <taxon>Arthropoda</taxon>
        <taxon>Chelicerata</taxon>
        <taxon>Arachnida</taxon>
        <taxon>Araneae</taxon>
        <taxon>Araneomorphae</taxon>
        <taxon>Entelegynae</taxon>
        <taxon>Araneoidea</taxon>
        <taxon>Araneidae</taxon>
        <taxon>Caerostris</taxon>
    </lineage>
</organism>
<dbReference type="Gene3D" id="1.20.120.350">
    <property type="entry name" value="Voltage-gated potassium channels. Chain C"/>
    <property type="match status" value="2"/>
</dbReference>
<dbReference type="Pfam" id="PF00520">
    <property type="entry name" value="Ion_trans"/>
    <property type="match status" value="2"/>
</dbReference>
<evidence type="ECO:0000256" key="4">
    <source>
        <dbReference type="ARBA" id="ARBA00022673"/>
    </source>
</evidence>
<evidence type="ECO:0000313" key="16">
    <source>
        <dbReference type="EMBL" id="GIY07691.1"/>
    </source>
</evidence>
<evidence type="ECO:0000256" key="8">
    <source>
        <dbReference type="ARBA" id="ARBA00022989"/>
    </source>
</evidence>
<comment type="subcellular location">
    <subcellularLocation>
        <location evidence="1">Membrane</location>
        <topology evidence="1">Multi-pass membrane protein</topology>
    </subcellularLocation>
</comment>
<evidence type="ECO:0000256" key="7">
    <source>
        <dbReference type="ARBA" id="ARBA00022882"/>
    </source>
</evidence>
<dbReference type="GO" id="GO:0008331">
    <property type="term" value="F:high voltage-gated calcium channel activity"/>
    <property type="evidence" value="ECO:0007669"/>
    <property type="project" value="TreeGrafter"/>
</dbReference>
<accession>A0AAV4QHV8</accession>
<dbReference type="GO" id="GO:0005891">
    <property type="term" value="C:voltage-gated calcium channel complex"/>
    <property type="evidence" value="ECO:0007669"/>
    <property type="project" value="TreeGrafter"/>
</dbReference>
<evidence type="ECO:0000256" key="3">
    <source>
        <dbReference type="ARBA" id="ARBA00022568"/>
    </source>
</evidence>
<evidence type="ECO:0000256" key="1">
    <source>
        <dbReference type="ARBA" id="ARBA00004141"/>
    </source>
</evidence>
<keyword evidence="5 14" id="KW-0812">Transmembrane</keyword>
<evidence type="ECO:0000256" key="9">
    <source>
        <dbReference type="ARBA" id="ARBA00023065"/>
    </source>
</evidence>
<feature type="non-terminal residue" evidence="16">
    <location>
        <position position="1"/>
    </location>
</feature>
<keyword evidence="17" id="KW-1185">Reference proteome</keyword>
<dbReference type="PANTHER" id="PTHR45628:SF7">
    <property type="entry name" value="VOLTAGE-DEPENDENT CALCIUM CHANNEL TYPE A SUBUNIT ALPHA-1"/>
    <property type="match status" value="1"/>
</dbReference>
<dbReference type="Proteomes" id="UP001054945">
    <property type="component" value="Unassembled WGS sequence"/>
</dbReference>
<dbReference type="InterPro" id="IPR050599">
    <property type="entry name" value="VDCC_alpha-1_subunit"/>
</dbReference>
<dbReference type="GO" id="GO:0045202">
    <property type="term" value="C:synapse"/>
    <property type="evidence" value="ECO:0007669"/>
    <property type="project" value="GOC"/>
</dbReference>
<dbReference type="InterPro" id="IPR027359">
    <property type="entry name" value="Volt_channel_dom_sf"/>
</dbReference>
<keyword evidence="7" id="KW-0851">Voltage-gated channel</keyword>
<keyword evidence="4" id="KW-0107">Calcium channel</keyword>
<keyword evidence="12" id="KW-0407">Ion channel</keyword>
<dbReference type="SUPFAM" id="SSF81324">
    <property type="entry name" value="Voltage-gated potassium channels"/>
    <property type="match status" value="2"/>
</dbReference>
<evidence type="ECO:0000259" key="15">
    <source>
        <dbReference type="Pfam" id="PF00520"/>
    </source>
</evidence>
<dbReference type="PANTHER" id="PTHR45628">
    <property type="entry name" value="VOLTAGE-DEPENDENT CALCIUM CHANNEL TYPE A SUBUNIT ALPHA-1"/>
    <property type="match status" value="1"/>
</dbReference>
<evidence type="ECO:0000256" key="13">
    <source>
        <dbReference type="SAM" id="MobiDB-lite"/>
    </source>
</evidence>
<evidence type="ECO:0000256" key="10">
    <source>
        <dbReference type="ARBA" id="ARBA00023136"/>
    </source>
</evidence>
<gene>
    <name evidence="16" type="primary">CAC</name>
    <name evidence="16" type="ORF">CEXT_636551</name>
</gene>